<dbReference type="Pfam" id="PF13456">
    <property type="entry name" value="RVT_3"/>
    <property type="match status" value="1"/>
</dbReference>
<dbReference type="SUPFAM" id="SSF53098">
    <property type="entry name" value="Ribonuclease H-like"/>
    <property type="match status" value="1"/>
</dbReference>
<reference evidence="2 3" key="1">
    <citation type="journal article" date="2023" name="Plants (Basel)">
        <title>Bridging the Gap: Combining Genomics and Transcriptomics Approaches to Understand Stylosanthes scabra, an Orphan Legume from the Brazilian Caatinga.</title>
        <authorList>
            <person name="Ferreira-Neto J.R.C."/>
            <person name="da Silva M.D."/>
            <person name="Binneck E."/>
            <person name="de Melo N.F."/>
            <person name="da Silva R.H."/>
            <person name="de Melo A.L.T.M."/>
            <person name="Pandolfi V."/>
            <person name="Bustamante F.O."/>
            <person name="Brasileiro-Vidal A.C."/>
            <person name="Benko-Iseppon A.M."/>
        </authorList>
    </citation>
    <scope>NUCLEOTIDE SEQUENCE [LARGE SCALE GENOMIC DNA]</scope>
    <source>
        <tissue evidence="2">Leaves</tissue>
    </source>
</reference>
<protein>
    <recommendedName>
        <fullName evidence="1">RNase H type-1 domain-containing protein</fullName>
    </recommendedName>
</protein>
<dbReference type="InterPro" id="IPR002156">
    <property type="entry name" value="RNaseH_domain"/>
</dbReference>
<sequence>MFYAVRIEKNPATTNQSGMGIGDGEACGRTEVAAEVSLRDWIIDILKKVGRDGGASTNQGVSHNLPLRNNSANSWNPPPSGLFKINFDAACNTDGKRGVGVAIMNEEGVVVAAAMVEAQNDLSVMEAEALGAFLGLEFALHGCLFLCSH</sequence>
<gene>
    <name evidence="2" type="ORF">PIB30_085763</name>
</gene>
<proteinExistence type="predicted"/>
<organism evidence="2 3">
    <name type="scientific">Stylosanthes scabra</name>
    <dbReference type="NCBI Taxonomy" id="79078"/>
    <lineage>
        <taxon>Eukaryota</taxon>
        <taxon>Viridiplantae</taxon>
        <taxon>Streptophyta</taxon>
        <taxon>Embryophyta</taxon>
        <taxon>Tracheophyta</taxon>
        <taxon>Spermatophyta</taxon>
        <taxon>Magnoliopsida</taxon>
        <taxon>eudicotyledons</taxon>
        <taxon>Gunneridae</taxon>
        <taxon>Pentapetalae</taxon>
        <taxon>rosids</taxon>
        <taxon>fabids</taxon>
        <taxon>Fabales</taxon>
        <taxon>Fabaceae</taxon>
        <taxon>Papilionoideae</taxon>
        <taxon>50 kb inversion clade</taxon>
        <taxon>dalbergioids sensu lato</taxon>
        <taxon>Dalbergieae</taxon>
        <taxon>Pterocarpus clade</taxon>
        <taxon>Stylosanthes</taxon>
    </lineage>
</organism>
<name>A0ABU6TSF6_9FABA</name>
<accession>A0ABU6TSF6</accession>
<comment type="caution">
    <text evidence="2">The sequence shown here is derived from an EMBL/GenBank/DDBJ whole genome shotgun (WGS) entry which is preliminary data.</text>
</comment>
<dbReference type="PANTHER" id="PTHR47074:SF11">
    <property type="entry name" value="REVERSE TRANSCRIPTASE-LIKE PROTEIN"/>
    <property type="match status" value="1"/>
</dbReference>
<evidence type="ECO:0000313" key="3">
    <source>
        <dbReference type="Proteomes" id="UP001341840"/>
    </source>
</evidence>
<evidence type="ECO:0000259" key="1">
    <source>
        <dbReference type="Pfam" id="PF13456"/>
    </source>
</evidence>
<dbReference type="PANTHER" id="PTHR47074">
    <property type="entry name" value="BNAC02G40300D PROTEIN"/>
    <property type="match status" value="1"/>
</dbReference>
<dbReference type="EMBL" id="JASCZI010092063">
    <property type="protein sequence ID" value="MED6151786.1"/>
    <property type="molecule type" value="Genomic_DNA"/>
</dbReference>
<evidence type="ECO:0000313" key="2">
    <source>
        <dbReference type="EMBL" id="MED6151786.1"/>
    </source>
</evidence>
<feature type="domain" description="RNase H type-1" evidence="1">
    <location>
        <begin position="86"/>
        <end position="141"/>
    </location>
</feature>
<dbReference type="InterPro" id="IPR052929">
    <property type="entry name" value="RNase_H-like_EbsB-rel"/>
</dbReference>
<dbReference type="InterPro" id="IPR012337">
    <property type="entry name" value="RNaseH-like_sf"/>
</dbReference>
<keyword evidence="3" id="KW-1185">Reference proteome</keyword>
<dbReference type="Proteomes" id="UP001341840">
    <property type="component" value="Unassembled WGS sequence"/>
</dbReference>